<protein>
    <recommendedName>
        <fullName evidence="3">Agglutinin biogenesis protein MshI</fullName>
    </recommendedName>
</protein>
<dbReference type="EMBL" id="JAXOJX010000013">
    <property type="protein sequence ID" value="MDZ5457025.1"/>
    <property type="molecule type" value="Genomic_DNA"/>
</dbReference>
<gene>
    <name evidence="1" type="ORF">SM757_10635</name>
</gene>
<evidence type="ECO:0000313" key="1">
    <source>
        <dbReference type="EMBL" id="MDZ5457025.1"/>
    </source>
</evidence>
<dbReference type="Gene3D" id="3.30.1490.300">
    <property type="match status" value="1"/>
</dbReference>
<name>A0ABU5IET1_9BURK</name>
<evidence type="ECO:0008006" key="3">
    <source>
        <dbReference type="Google" id="ProtNLM"/>
    </source>
</evidence>
<proteinExistence type="predicted"/>
<dbReference type="RefSeq" id="WP_322465452.1">
    <property type="nucleotide sequence ID" value="NZ_JAXOJX010000013.1"/>
</dbReference>
<keyword evidence="2" id="KW-1185">Reference proteome</keyword>
<comment type="caution">
    <text evidence="1">The sequence shown here is derived from an EMBL/GenBank/DDBJ whole genome shotgun (WGS) entry which is preliminary data.</text>
</comment>
<sequence length="316" mass="33581">MGLGANTSGWTVLDSGDGRSMCAVSVRCAARGGQRPRVLAAVEVACADAQAEPDALRGLMGQVERRLPLLCTLSRSQYRLRVMAEPAVPARELLQSLRWALSTEGDTPQEEHNLAWLPIPAQEQAPSRGRQGYVVSTPSEALDARLATWRAAGVRPKVVDIRETALRNLAGAVEPPGQSVALLSAEAAGVAMVFTHQGALVLDRFAELAAEEPGAADPAAHERQQERIATQLQRSLDVLGHAYPGLPPASVLVGPAPRWPELGTFLSARLAQPVLPFALEQVFDLTEVPHLAQSAALQARCMVALGAALRGMREAA</sequence>
<dbReference type="SUPFAM" id="SSF53067">
    <property type="entry name" value="Actin-like ATPase domain"/>
    <property type="match status" value="1"/>
</dbReference>
<accession>A0ABU5IET1</accession>
<dbReference type="Gene3D" id="3.30.420.40">
    <property type="match status" value="2"/>
</dbReference>
<reference evidence="1 2" key="1">
    <citation type="submission" date="2023-11" db="EMBL/GenBank/DDBJ databases">
        <title>Draft genome of Azohydromonas lata strain H1 (DSM1123), a polyhydroxyalkanoate producer.</title>
        <authorList>
            <person name="Traversa D."/>
            <person name="D'Addabbo P."/>
            <person name="Pazzani C."/>
            <person name="Manzari C."/>
            <person name="Chiara M."/>
            <person name="Scrascia M."/>
        </authorList>
    </citation>
    <scope>NUCLEOTIDE SEQUENCE [LARGE SCALE GENOMIC DNA]</scope>
    <source>
        <strain evidence="1 2">H1</strain>
    </source>
</reference>
<evidence type="ECO:0000313" key="2">
    <source>
        <dbReference type="Proteomes" id="UP001293718"/>
    </source>
</evidence>
<organism evidence="1 2">
    <name type="scientific">Azohydromonas lata</name>
    <dbReference type="NCBI Taxonomy" id="45677"/>
    <lineage>
        <taxon>Bacteria</taxon>
        <taxon>Pseudomonadati</taxon>
        <taxon>Pseudomonadota</taxon>
        <taxon>Betaproteobacteria</taxon>
        <taxon>Burkholderiales</taxon>
        <taxon>Sphaerotilaceae</taxon>
        <taxon>Azohydromonas</taxon>
    </lineage>
</organism>
<dbReference type="Proteomes" id="UP001293718">
    <property type="component" value="Unassembled WGS sequence"/>
</dbReference>
<dbReference type="InterPro" id="IPR043129">
    <property type="entry name" value="ATPase_NBD"/>
</dbReference>